<dbReference type="InterPro" id="IPR032675">
    <property type="entry name" value="LRR_dom_sf"/>
</dbReference>
<dbReference type="InterPro" id="IPR044974">
    <property type="entry name" value="Disease_R_plants"/>
</dbReference>
<dbReference type="GO" id="GO:0098542">
    <property type="term" value="P:defense response to other organism"/>
    <property type="evidence" value="ECO:0007669"/>
    <property type="project" value="TreeGrafter"/>
</dbReference>
<feature type="domain" description="Disease resistance protein winged helix" evidence="1">
    <location>
        <begin position="135"/>
        <end position="210"/>
    </location>
</feature>
<dbReference type="Gene3D" id="3.80.10.10">
    <property type="entry name" value="Ribonuclease Inhibitor"/>
    <property type="match status" value="1"/>
</dbReference>
<keyword evidence="3" id="KW-1185">Reference proteome</keyword>
<dbReference type="Proteomes" id="UP001231189">
    <property type="component" value="Unassembled WGS sequence"/>
</dbReference>
<dbReference type="Gene3D" id="1.10.8.430">
    <property type="entry name" value="Helical domain of apoptotic protease-activating factors"/>
    <property type="match status" value="1"/>
</dbReference>
<gene>
    <name evidence="2" type="ORF">QYE76_043455</name>
</gene>
<accession>A0AAD8WVK1</accession>
<dbReference type="Pfam" id="PF23559">
    <property type="entry name" value="WHD_DRP"/>
    <property type="match status" value="1"/>
</dbReference>
<dbReference type="PANTHER" id="PTHR23155:SF1045">
    <property type="entry name" value="OS12G0204800 PROTEIN"/>
    <property type="match status" value="1"/>
</dbReference>
<reference evidence="2" key="1">
    <citation type="submission" date="2023-07" db="EMBL/GenBank/DDBJ databases">
        <title>A chromosome-level genome assembly of Lolium multiflorum.</title>
        <authorList>
            <person name="Chen Y."/>
            <person name="Copetti D."/>
            <person name="Kolliker R."/>
            <person name="Studer B."/>
        </authorList>
    </citation>
    <scope>NUCLEOTIDE SEQUENCE</scope>
    <source>
        <strain evidence="2">02402/16</strain>
        <tissue evidence="2">Leaf</tissue>
    </source>
</reference>
<dbReference type="SUPFAM" id="SSF52058">
    <property type="entry name" value="L domain-like"/>
    <property type="match status" value="1"/>
</dbReference>
<evidence type="ECO:0000313" key="2">
    <source>
        <dbReference type="EMBL" id="KAK1682607.1"/>
    </source>
</evidence>
<name>A0AAD8WVK1_LOLMU</name>
<dbReference type="SUPFAM" id="SSF52540">
    <property type="entry name" value="P-loop containing nucleoside triphosphate hydrolases"/>
    <property type="match status" value="1"/>
</dbReference>
<organism evidence="2 3">
    <name type="scientific">Lolium multiflorum</name>
    <name type="common">Italian ryegrass</name>
    <name type="synonym">Lolium perenne subsp. multiflorum</name>
    <dbReference type="NCBI Taxonomy" id="4521"/>
    <lineage>
        <taxon>Eukaryota</taxon>
        <taxon>Viridiplantae</taxon>
        <taxon>Streptophyta</taxon>
        <taxon>Embryophyta</taxon>
        <taxon>Tracheophyta</taxon>
        <taxon>Spermatophyta</taxon>
        <taxon>Magnoliopsida</taxon>
        <taxon>Liliopsida</taxon>
        <taxon>Poales</taxon>
        <taxon>Poaceae</taxon>
        <taxon>BOP clade</taxon>
        <taxon>Pooideae</taxon>
        <taxon>Poodae</taxon>
        <taxon>Poeae</taxon>
        <taxon>Poeae Chloroplast Group 2 (Poeae type)</taxon>
        <taxon>Loliodinae</taxon>
        <taxon>Loliinae</taxon>
        <taxon>Lolium</taxon>
    </lineage>
</organism>
<dbReference type="GO" id="GO:0043531">
    <property type="term" value="F:ADP binding"/>
    <property type="evidence" value="ECO:0007669"/>
    <property type="project" value="InterPro"/>
</dbReference>
<dbReference type="PANTHER" id="PTHR23155">
    <property type="entry name" value="DISEASE RESISTANCE PROTEIN RP"/>
    <property type="match status" value="1"/>
</dbReference>
<dbReference type="EMBL" id="JAUUTY010000002">
    <property type="protein sequence ID" value="KAK1682607.1"/>
    <property type="molecule type" value="Genomic_DNA"/>
</dbReference>
<protein>
    <recommendedName>
        <fullName evidence="1">Disease resistance protein winged helix domain-containing protein</fullName>
    </recommendedName>
</protein>
<proteinExistence type="predicted"/>
<comment type="caution">
    <text evidence="2">The sequence shown here is derived from an EMBL/GenBank/DDBJ whole genome shotgun (WGS) entry which is preliminary data.</text>
</comment>
<dbReference type="InterPro" id="IPR042197">
    <property type="entry name" value="Apaf_helical"/>
</dbReference>
<dbReference type="InterPro" id="IPR058922">
    <property type="entry name" value="WHD_DRP"/>
</dbReference>
<dbReference type="AlphaFoldDB" id="A0AAD8WVK1"/>
<evidence type="ECO:0000259" key="1">
    <source>
        <dbReference type="Pfam" id="PF23559"/>
    </source>
</evidence>
<dbReference type="InterPro" id="IPR027417">
    <property type="entry name" value="P-loop_NTPase"/>
</dbReference>
<sequence length="353" mass="40626">MGSRILLTTRMQSVVDIVERVVGGRTKSLRLGGLQDNDLLVLLNKHAFFGVNPDDHVILQDIGKKIVKKLSGSPLAAKVLGGLLNNSMNSIYWNRMLRENISTIEHGNEGVMEVLRLSYHHLSPHLQACFRYCSIFGEDYMFMKDELVKLWMGSGLIQLSLDDDQRPEDVGEYYLGILRRKSFFELRSSESTDSGGEFSYYVMHDLMHELGLTVSKRECIRISSNDYVSIPRTIRHATITVGNYRPFTDFPVLKKLRTLLISFDKTINKRDQWVVLEKVLKVATKLRVLRVNSSLFKLPDAFGNLKHLRYLYHQGPLEEVGKYSFWRPIYNLYHLQLIYCNRSVGILETGKFG</sequence>
<evidence type="ECO:0000313" key="3">
    <source>
        <dbReference type="Proteomes" id="UP001231189"/>
    </source>
</evidence>